<comment type="caution">
    <text evidence="11">The sequence shown here is derived from an EMBL/GenBank/DDBJ whole genome shotgun (WGS) entry which is preliminary data.</text>
</comment>
<dbReference type="PANTHER" id="PTHR46683:SF1">
    <property type="entry name" value="OROTATE PHOSPHORIBOSYLTRANSFERASE 1-RELATED"/>
    <property type="match status" value="1"/>
</dbReference>
<protein>
    <recommendedName>
        <fullName evidence="5 9">Orotate phosphoribosyltransferase</fullName>
        <shortName evidence="9">OPRT</shortName>
        <shortName evidence="9">OPRTase</shortName>
        <ecNumber evidence="5 9">2.4.2.10</ecNumber>
    </recommendedName>
</protein>
<keyword evidence="7 9" id="KW-0808">Transferase</keyword>
<accession>U7D7U5</accession>
<dbReference type="GO" id="GO:0006207">
    <property type="term" value="P:'de novo' pyrimidine nucleobase biosynthetic process"/>
    <property type="evidence" value="ECO:0007669"/>
    <property type="project" value="TreeGrafter"/>
</dbReference>
<dbReference type="PANTHER" id="PTHR46683">
    <property type="entry name" value="OROTATE PHOSPHORIBOSYLTRANSFERASE 1-RELATED"/>
    <property type="match status" value="1"/>
</dbReference>
<keyword evidence="9" id="KW-0460">Magnesium</keyword>
<dbReference type="AlphaFoldDB" id="U7D7U5"/>
<dbReference type="GO" id="GO:0044205">
    <property type="term" value="P:'de novo' UMP biosynthetic process"/>
    <property type="evidence" value="ECO:0007669"/>
    <property type="project" value="UniProtKB-UniRule"/>
</dbReference>
<dbReference type="InterPro" id="IPR023031">
    <property type="entry name" value="OPRT"/>
</dbReference>
<keyword evidence="6 9" id="KW-0328">Glycosyltransferase</keyword>
<dbReference type="PATRIC" id="fig|1313304.3.peg.498"/>
<dbReference type="EC" id="2.4.2.10" evidence="5 9"/>
<dbReference type="Proteomes" id="UP000017148">
    <property type="component" value="Unassembled WGS sequence"/>
</dbReference>
<dbReference type="RefSeq" id="WP_022636053.1">
    <property type="nucleotide sequence ID" value="NZ_ASJR01000003.1"/>
</dbReference>
<reference evidence="11 12" key="1">
    <citation type="journal article" date="2013" name="Environ. Microbiol.">
        <title>Genome analysis of Chitinivibrio alkaliphilus gen. nov., sp. nov., a novel extremely haloalkaliphilic anaerobic chitinolytic bacterium from the candidate phylum Termite Group 3.</title>
        <authorList>
            <person name="Sorokin D.Y."/>
            <person name="Gumerov V.M."/>
            <person name="Rakitin A.L."/>
            <person name="Beletsky A.V."/>
            <person name="Damste J.S."/>
            <person name="Muyzer G."/>
            <person name="Mardanov A.V."/>
            <person name="Ravin N.V."/>
        </authorList>
    </citation>
    <scope>NUCLEOTIDE SEQUENCE [LARGE SCALE GENOMIC DNA]</scope>
    <source>
        <strain evidence="11 12">ACht1</strain>
    </source>
</reference>
<comment type="catalytic activity">
    <reaction evidence="9">
        <text>orotidine 5'-phosphate + diphosphate = orotate + 5-phospho-alpha-D-ribose 1-diphosphate</text>
        <dbReference type="Rhea" id="RHEA:10380"/>
        <dbReference type="ChEBI" id="CHEBI:30839"/>
        <dbReference type="ChEBI" id="CHEBI:33019"/>
        <dbReference type="ChEBI" id="CHEBI:57538"/>
        <dbReference type="ChEBI" id="CHEBI:58017"/>
        <dbReference type="EC" id="2.4.2.10"/>
    </reaction>
</comment>
<dbReference type="eggNOG" id="COG0461">
    <property type="taxonomic scope" value="Bacteria"/>
</dbReference>
<feature type="binding site" evidence="9">
    <location>
        <position position="100"/>
    </location>
    <ligand>
        <name>5-phospho-alpha-D-ribose 1-diphosphate</name>
        <dbReference type="ChEBI" id="CHEBI:58017"/>
        <note>ligand shared between dimeric partners</note>
    </ligand>
</feature>
<keyword evidence="8 9" id="KW-0665">Pyrimidine biosynthesis</keyword>
<dbReference type="Gene3D" id="3.40.50.2020">
    <property type="match status" value="1"/>
</dbReference>
<evidence type="ECO:0000313" key="11">
    <source>
        <dbReference type="EMBL" id="ERP39025.1"/>
    </source>
</evidence>
<comment type="subunit">
    <text evidence="4 9">Homodimer.</text>
</comment>
<dbReference type="Pfam" id="PF00156">
    <property type="entry name" value="Pribosyltran"/>
    <property type="match status" value="1"/>
</dbReference>
<organism evidence="11 12">
    <name type="scientific">Chitinivibrio alkaliphilus ACht1</name>
    <dbReference type="NCBI Taxonomy" id="1313304"/>
    <lineage>
        <taxon>Bacteria</taxon>
        <taxon>Pseudomonadati</taxon>
        <taxon>Fibrobacterota</taxon>
        <taxon>Chitinivibrionia</taxon>
        <taxon>Chitinivibrionales</taxon>
        <taxon>Chitinivibrionaceae</taxon>
        <taxon>Chitinivibrio</taxon>
    </lineage>
</organism>
<evidence type="ECO:0000256" key="7">
    <source>
        <dbReference type="ARBA" id="ARBA00022679"/>
    </source>
</evidence>
<feature type="binding site" description="in other chain" evidence="9">
    <location>
        <begin position="127"/>
        <end position="135"/>
    </location>
    <ligand>
        <name>5-phospho-alpha-D-ribose 1-diphosphate</name>
        <dbReference type="ChEBI" id="CHEBI:58017"/>
        <note>ligand shared between dimeric partners</note>
    </ligand>
</feature>
<feature type="binding site" description="in other chain" evidence="9">
    <location>
        <position position="26"/>
    </location>
    <ligand>
        <name>5-phospho-alpha-D-ribose 1-diphosphate</name>
        <dbReference type="ChEBI" id="CHEBI:58017"/>
        <note>ligand shared between dimeric partners</note>
    </ligand>
</feature>
<dbReference type="HAMAP" id="MF_01208">
    <property type="entry name" value="PyrE"/>
    <property type="match status" value="1"/>
</dbReference>
<evidence type="ECO:0000256" key="9">
    <source>
        <dbReference type="HAMAP-Rule" id="MF_01208"/>
    </source>
</evidence>
<dbReference type="GO" id="GO:0000287">
    <property type="term" value="F:magnesium ion binding"/>
    <property type="evidence" value="ECO:0007669"/>
    <property type="project" value="UniProtKB-UniRule"/>
</dbReference>
<comment type="caution">
    <text evidence="9">Lacks conserved residue(s) required for the propagation of feature annotation.</text>
</comment>
<dbReference type="GO" id="GO:0046132">
    <property type="term" value="P:pyrimidine ribonucleoside biosynthetic process"/>
    <property type="evidence" value="ECO:0007669"/>
    <property type="project" value="TreeGrafter"/>
</dbReference>
<evidence type="ECO:0000256" key="8">
    <source>
        <dbReference type="ARBA" id="ARBA00022975"/>
    </source>
</evidence>
<feature type="binding site" evidence="9">
    <location>
        <position position="131"/>
    </location>
    <ligand>
        <name>orotate</name>
        <dbReference type="ChEBI" id="CHEBI:30839"/>
    </ligand>
</feature>
<dbReference type="SUPFAM" id="SSF53271">
    <property type="entry name" value="PRTase-like"/>
    <property type="match status" value="1"/>
</dbReference>
<evidence type="ECO:0000259" key="10">
    <source>
        <dbReference type="Pfam" id="PF00156"/>
    </source>
</evidence>
<evidence type="ECO:0000256" key="2">
    <source>
        <dbReference type="ARBA" id="ARBA00004889"/>
    </source>
</evidence>
<gene>
    <name evidence="9" type="primary">pyrE</name>
    <name evidence="11" type="ORF">CALK_0518</name>
</gene>
<evidence type="ECO:0000256" key="5">
    <source>
        <dbReference type="ARBA" id="ARBA00011971"/>
    </source>
</evidence>
<comment type="function">
    <text evidence="1 9">Catalyzes the transfer of a ribosyl phosphate group from 5-phosphoribose 1-diphosphate to orotate, leading to the formation of orotidine monophosphate (OMP).</text>
</comment>
<dbReference type="EMBL" id="ASJR01000003">
    <property type="protein sequence ID" value="ERP39025.1"/>
    <property type="molecule type" value="Genomic_DNA"/>
</dbReference>
<dbReference type="GO" id="GO:0004588">
    <property type="term" value="F:orotate phosphoribosyltransferase activity"/>
    <property type="evidence" value="ECO:0007669"/>
    <property type="project" value="UniProtKB-UniRule"/>
</dbReference>
<dbReference type="InterPro" id="IPR000836">
    <property type="entry name" value="PRTase_dom"/>
</dbReference>
<name>U7D7U5_9BACT</name>
<feature type="binding site" description="in other chain" evidence="9">
    <location>
        <begin position="74"/>
        <end position="75"/>
    </location>
    <ligand>
        <name>5-phospho-alpha-D-ribose 1-diphosphate</name>
        <dbReference type="ChEBI" id="CHEBI:58017"/>
        <note>ligand shared between dimeric partners</note>
    </ligand>
</feature>
<proteinExistence type="inferred from homology"/>
<dbReference type="OrthoDB" id="9802134at2"/>
<feature type="binding site" evidence="9">
    <location>
        <position position="104"/>
    </location>
    <ligand>
        <name>5-phospho-alpha-D-ribose 1-diphosphate</name>
        <dbReference type="ChEBI" id="CHEBI:58017"/>
        <note>ligand shared between dimeric partners</note>
    </ligand>
</feature>
<dbReference type="InterPro" id="IPR029057">
    <property type="entry name" value="PRTase-like"/>
</dbReference>
<evidence type="ECO:0000256" key="1">
    <source>
        <dbReference type="ARBA" id="ARBA00003769"/>
    </source>
</evidence>
<dbReference type="CDD" id="cd06223">
    <property type="entry name" value="PRTases_typeI"/>
    <property type="match status" value="1"/>
</dbReference>
<dbReference type="InterPro" id="IPR004467">
    <property type="entry name" value="Or_phspho_trans_dom"/>
</dbReference>
<feature type="binding site" description="in other chain" evidence="9">
    <location>
        <position position="101"/>
    </location>
    <ligand>
        <name>5-phospho-alpha-D-ribose 1-diphosphate</name>
        <dbReference type="ChEBI" id="CHEBI:58017"/>
        <note>ligand shared between dimeric partners</note>
    </ligand>
</feature>
<feature type="domain" description="Phosphoribosyltransferase" evidence="10">
    <location>
        <begin position="45"/>
        <end position="164"/>
    </location>
</feature>
<feature type="binding site" evidence="9">
    <location>
        <position position="106"/>
    </location>
    <ligand>
        <name>5-phospho-alpha-D-ribose 1-diphosphate</name>
        <dbReference type="ChEBI" id="CHEBI:58017"/>
        <note>ligand shared between dimeric partners</note>
    </ligand>
</feature>
<comment type="similarity">
    <text evidence="3 9">Belongs to the purine/pyrimidine phosphoribosyltransferase family. PyrE subfamily.</text>
</comment>
<dbReference type="NCBIfam" id="TIGR00336">
    <property type="entry name" value="pyrE"/>
    <property type="match status" value="1"/>
</dbReference>
<comment type="pathway">
    <text evidence="2 9">Pyrimidine metabolism; UMP biosynthesis via de novo pathway; UMP from orotate: step 1/2.</text>
</comment>
<sequence>MEAYKKEFIEFMVRAGVLTFGDFTTKSGRKTPYFINTGKYSTAEEIQKLGAFYARAIAAEYGTDEAFVLFGPAYKGIPLVVTTAVAMHHAGQEASFCFNRKEIKDHGEGGSLVGHSLKPNDPVLIVEDVTTAGTSIYETVPLLRSAAPISLRGLIVSVDRMEKGSRGVTAFEELRQEFHMETRAIVTIEEIVSYLHNRVIDGTIYINDDMKERIAEYLRMYGA</sequence>
<evidence type="ECO:0000256" key="4">
    <source>
        <dbReference type="ARBA" id="ARBA00011738"/>
    </source>
</evidence>
<dbReference type="STRING" id="1313304.CALK_0518"/>
<dbReference type="GO" id="GO:0005737">
    <property type="term" value="C:cytoplasm"/>
    <property type="evidence" value="ECO:0007669"/>
    <property type="project" value="TreeGrafter"/>
</dbReference>
<dbReference type="UniPathway" id="UPA00070">
    <property type="reaction ID" value="UER00119"/>
</dbReference>
<evidence type="ECO:0000256" key="6">
    <source>
        <dbReference type="ARBA" id="ARBA00022676"/>
    </source>
</evidence>
<evidence type="ECO:0000256" key="3">
    <source>
        <dbReference type="ARBA" id="ARBA00006340"/>
    </source>
</evidence>
<evidence type="ECO:0000313" key="12">
    <source>
        <dbReference type="Proteomes" id="UP000017148"/>
    </source>
</evidence>
<keyword evidence="12" id="KW-1185">Reference proteome</keyword>
<feature type="binding site" evidence="9">
    <location>
        <position position="160"/>
    </location>
    <ligand>
        <name>orotate</name>
        <dbReference type="ChEBI" id="CHEBI:30839"/>
    </ligand>
</feature>
<comment type="cofactor">
    <cofactor evidence="9">
        <name>Mg(2+)</name>
        <dbReference type="ChEBI" id="CHEBI:18420"/>
    </cofactor>
</comment>